<dbReference type="GO" id="GO:0016787">
    <property type="term" value="F:hydrolase activity"/>
    <property type="evidence" value="ECO:0007669"/>
    <property type="project" value="InterPro"/>
</dbReference>
<proteinExistence type="inferred from homology"/>
<dbReference type="EMBL" id="NFKP01000004">
    <property type="protein sequence ID" value="OUP70385.1"/>
    <property type="molecule type" value="Genomic_DNA"/>
</dbReference>
<accession>A0A1Y4N2Q4</accession>
<protein>
    <recommendedName>
        <fullName evidence="12">Flagellar motor switch protein FliN</fullName>
    </recommendedName>
</protein>
<evidence type="ECO:0000256" key="5">
    <source>
        <dbReference type="ARBA" id="ARBA00022779"/>
    </source>
</evidence>
<dbReference type="InterPro" id="IPR051469">
    <property type="entry name" value="FliN/MopA/SpaO"/>
</dbReference>
<evidence type="ECO:0000313" key="10">
    <source>
        <dbReference type="EMBL" id="OUP70385.1"/>
    </source>
</evidence>
<feature type="compositionally biased region" description="Low complexity" evidence="7">
    <location>
        <begin position="223"/>
        <end position="302"/>
    </location>
</feature>
<comment type="subcellular location">
    <subcellularLocation>
        <location evidence="1">Cell membrane</location>
        <topology evidence="1">Peripheral membrane protein</topology>
        <orientation evidence="1">Cytoplasmic side</orientation>
    </subcellularLocation>
</comment>
<evidence type="ECO:0000259" key="8">
    <source>
        <dbReference type="Pfam" id="PF01052"/>
    </source>
</evidence>
<dbReference type="AlphaFoldDB" id="A0A1Y4N2Q4"/>
<evidence type="ECO:0008006" key="12">
    <source>
        <dbReference type="Google" id="ProtNLM"/>
    </source>
</evidence>
<dbReference type="SUPFAM" id="SSF101801">
    <property type="entry name" value="Surface presentation of antigens (SPOA)"/>
    <property type="match status" value="1"/>
</dbReference>
<dbReference type="PANTHER" id="PTHR43484">
    <property type="match status" value="1"/>
</dbReference>
<keyword evidence="3" id="KW-1003">Cell membrane</keyword>
<evidence type="ECO:0000259" key="9">
    <source>
        <dbReference type="Pfam" id="PF04509"/>
    </source>
</evidence>
<dbReference type="InterPro" id="IPR001172">
    <property type="entry name" value="FliN_T3SS_HrcQb"/>
</dbReference>
<feature type="domain" description="Flagellar motor switch protein FliN-like C-terminal" evidence="8">
    <location>
        <begin position="374"/>
        <end position="444"/>
    </location>
</feature>
<name>A0A1Y4N2Q4_9FIRM</name>
<dbReference type="PRINTS" id="PR00956">
    <property type="entry name" value="FLGMOTORFLIN"/>
</dbReference>
<dbReference type="RefSeq" id="WP_087300068.1">
    <property type="nucleotide sequence ID" value="NZ_NFKP01000004.1"/>
</dbReference>
<dbReference type="Gene3D" id="2.30.330.10">
    <property type="entry name" value="SpoA-like"/>
    <property type="match status" value="1"/>
</dbReference>
<keyword evidence="4" id="KW-0145">Chemotaxis</keyword>
<sequence length="458" mass="49374">MSEELLQKEVSVPSISMMEQDAIGEVLNISMGSSATAVSSLLDRQVNISTPSVSVREFHTLDYSAMEPALIVKIEYVEGISGNNVMVFRQRDIQIILNLLMGNDDPPSDDFEFDELSMSAACEVMNQMMGAAATALSEFLNRVVNISTPTASVVTSEDSYRDAIGVQEGDEIVAVSFHIDIQDVMNSDFVSILTCSLAKEIVEQIMGNNQESLENIHAPAQPPAAAAAQEQSATSPQSAMQPPAAAAAPQPPVTQAAPPQPAMQQPASPAQQTAMQQPAVAMDMAAQQPAMQQPGMMPPEMQHPGMQPAYGMPPYGQMPYGYPMYPMPPYPQQAYGMQEPQPATQKPINVQNTQFPQFTVQQTDSPTSNANMDLLMGVSLDVSVEIGQTKRKIKDIIDFGQGTVIELNKQAGAPVDIVVNGRLLARGDVVVIDDNFGVRITEIVGTKELMESLKEDAV</sequence>
<dbReference type="PANTHER" id="PTHR43484:SF1">
    <property type="entry name" value="FLAGELLAR MOTOR SWITCH PROTEIN FLIN"/>
    <property type="match status" value="1"/>
</dbReference>
<dbReference type="Proteomes" id="UP000196386">
    <property type="component" value="Unassembled WGS sequence"/>
</dbReference>
<evidence type="ECO:0000256" key="2">
    <source>
        <dbReference type="ARBA" id="ARBA00009226"/>
    </source>
</evidence>
<evidence type="ECO:0000256" key="4">
    <source>
        <dbReference type="ARBA" id="ARBA00022500"/>
    </source>
</evidence>
<dbReference type="SUPFAM" id="SSF103039">
    <property type="entry name" value="CheC-like"/>
    <property type="match status" value="1"/>
</dbReference>
<dbReference type="Gene3D" id="3.40.1550.10">
    <property type="entry name" value="CheC-like"/>
    <property type="match status" value="1"/>
</dbReference>
<dbReference type="InterPro" id="IPR001543">
    <property type="entry name" value="FliN-like_C"/>
</dbReference>
<dbReference type="InterPro" id="IPR007597">
    <property type="entry name" value="CheC"/>
</dbReference>
<comment type="similarity">
    <text evidence="2">Belongs to the FliN/MopA/SpaO family.</text>
</comment>
<evidence type="ECO:0000256" key="1">
    <source>
        <dbReference type="ARBA" id="ARBA00004413"/>
    </source>
</evidence>
<dbReference type="GO" id="GO:0009425">
    <property type="term" value="C:bacterial-type flagellum basal body"/>
    <property type="evidence" value="ECO:0007669"/>
    <property type="project" value="InterPro"/>
</dbReference>
<evidence type="ECO:0000256" key="7">
    <source>
        <dbReference type="SAM" id="MobiDB-lite"/>
    </source>
</evidence>
<dbReference type="Pfam" id="PF04509">
    <property type="entry name" value="CheC"/>
    <property type="match status" value="2"/>
</dbReference>
<evidence type="ECO:0000256" key="3">
    <source>
        <dbReference type="ARBA" id="ARBA00022475"/>
    </source>
</evidence>
<comment type="caution">
    <text evidence="10">The sequence shown here is derived from an EMBL/GenBank/DDBJ whole genome shotgun (WGS) entry which is preliminary data.</text>
</comment>
<dbReference type="InterPro" id="IPR036429">
    <property type="entry name" value="SpoA-like_sf"/>
</dbReference>
<dbReference type="GO" id="GO:0003774">
    <property type="term" value="F:cytoskeletal motor activity"/>
    <property type="evidence" value="ECO:0007669"/>
    <property type="project" value="InterPro"/>
</dbReference>
<evidence type="ECO:0000313" key="11">
    <source>
        <dbReference type="Proteomes" id="UP000196386"/>
    </source>
</evidence>
<reference evidence="11" key="1">
    <citation type="submission" date="2017-04" db="EMBL/GenBank/DDBJ databases">
        <title>Function of individual gut microbiota members based on whole genome sequencing of pure cultures obtained from chicken caecum.</title>
        <authorList>
            <person name="Medvecky M."/>
            <person name="Cejkova D."/>
            <person name="Polansky O."/>
            <person name="Karasova D."/>
            <person name="Kubasova T."/>
            <person name="Cizek A."/>
            <person name="Rychlik I."/>
        </authorList>
    </citation>
    <scope>NUCLEOTIDE SEQUENCE [LARGE SCALE GENOMIC DNA]</scope>
    <source>
        <strain evidence="11">An175</strain>
    </source>
</reference>
<dbReference type="Pfam" id="PF01052">
    <property type="entry name" value="FliMN_C"/>
    <property type="match status" value="1"/>
</dbReference>
<organism evidence="10 11">
    <name type="scientific">Anaerotruncus colihominis</name>
    <dbReference type="NCBI Taxonomy" id="169435"/>
    <lineage>
        <taxon>Bacteria</taxon>
        <taxon>Bacillati</taxon>
        <taxon>Bacillota</taxon>
        <taxon>Clostridia</taxon>
        <taxon>Eubacteriales</taxon>
        <taxon>Oscillospiraceae</taxon>
        <taxon>Anaerotruncus</taxon>
    </lineage>
</organism>
<feature type="region of interest" description="Disordered" evidence="7">
    <location>
        <begin position="219"/>
        <end position="302"/>
    </location>
</feature>
<feature type="domain" description="CheC-like protein" evidence="9">
    <location>
        <begin position="18"/>
        <end position="54"/>
    </location>
</feature>
<gene>
    <name evidence="10" type="ORF">B5F11_05095</name>
</gene>
<keyword evidence="5" id="KW-0283">Flagellar rotation</keyword>
<evidence type="ECO:0000256" key="6">
    <source>
        <dbReference type="ARBA" id="ARBA00023136"/>
    </source>
</evidence>
<dbReference type="GO" id="GO:0005886">
    <property type="term" value="C:plasma membrane"/>
    <property type="evidence" value="ECO:0007669"/>
    <property type="project" value="UniProtKB-SubCell"/>
</dbReference>
<dbReference type="GO" id="GO:0006935">
    <property type="term" value="P:chemotaxis"/>
    <property type="evidence" value="ECO:0007669"/>
    <property type="project" value="UniProtKB-KW"/>
</dbReference>
<feature type="domain" description="CheC-like protein" evidence="9">
    <location>
        <begin position="117"/>
        <end position="152"/>
    </location>
</feature>
<dbReference type="CDD" id="cd17907">
    <property type="entry name" value="FliY_FliN-Y"/>
    <property type="match status" value="1"/>
</dbReference>
<keyword evidence="6" id="KW-0472">Membrane</keyword>
<dbReference type="InterPro" id="IPR012826">
    <property type="entry name" value="FliN"/>
</dbReference>
<dbReference type="GO" id="GO:0071973">
    <property type="term" value="P:bacterial-type flagellum-dependent cell motility"/>
    <property type="evidence" value="ECO:0007669"/>
    <property type="project" value="InterPro"/>
</dbReference>
<dbReference type="InterPro" id="IPR028976">
    <property type="entry name" value="CheC-like_sf"/>
</dbReference>
<dbReference type="NCBIfam" id="TIGR02480">
    <property type="entry name" value="fliN"/>
    <property type="match status" value="1"/>
</dbReference>